<dbReference type="NCBIfam" id="NF033542">
    <property type="entry name" value="transpos_IS110"/>
    <property type="match status" value="1"/>
</dbReference>
<dbReference type="InterPro" id="IPR047650">
    <property type="entry name" value="Transpos_IS110"/>
</dbReference>
<gene>
    <name evidence="3" type="ORF">ACH49W_30915</name>
</gene>
<feature type="domain" description="Transposase IS110-like N-terminal" evidence="1">
    <location>
        <begin position="4"/>
        <end position="156"/>
    </location>
</feature>
<dbReference type="PANTHER" id="PTHR33055">
    <property type="entry name" value="TRANSPOSASE FOR INSERTION SEQUENCE ELEMENT IS1111A"/>
    <property type="match status" value="1"/>
</dbReference>
<accession>A0ABW7X9Y6</accession>
<organism evidence="3 4">
    <name type="scientific">Nocardia xishanensis</name>
    <dbReference type="NCBI Taxonomy" id="238964"/>
    <lineage>
        <taxon>Bacteria</taxon>
        <taxon>Bacillati</taxon>
        <taxon>Actinomycetota</taxon>
        <taxon>Actinomycetes</taxon>
        <taxon>Mycobacteriales</taxon>
        <taxon>Nocardiaceae</taxon>
        <taxon>Nocardia</taxon>
    </lineage>
</organism>
<protein>
    <submittedName>
        <fullName evidence="3">IS110 family transposase</fullName>
    </submittedName>
</protein>
<dbReference type="Proteomes" id="UP001611415">
    <property type="component" value="Unassembled WGS sequence"/>
</dbReference>
<dbReference type="EMBL" id="JBIRYO010000029">
    <property type="protein sequence ID" value="MFI2477804.1"/>
    <property type="molecule type" value="Genomic_DNA"/>
</dbReference>
<proteinExistence type="predicted"/>
<evidence type="ECO:0000259" key="1">
    <source>
        <dbReference type="Pfam" id="PF01548"/>
    </source>
</evidence>
<sequence>MMVIGIDAHKRTHTAVSADELGRKLSTKTVGTTSTDHLALLKWARAQPDPERLWALEDCRNMTRRLESDLIAAGERVVRVPPKLMAHARDSARTYGKSDPIDALAIARAALREPDLPVARLDGVERELRLLVDHREDLVAERTRVIARLRWHLHELDPGWLPPGKLERASAYDRVAAHLAQFDEFVARLAMTLIHHCRRLTVEIDELAGEIGERVQQIAPSLLAIVGCAALTAAKIIGETAGVDRFRSKDAFARHNGSAPLPVWSSNRARHRLSRTGNRQLNAALHRIALTQARCHPGARALLAKRKAKGDGGMEALRILKRRLSDVVYHAMIADLDHRSAETPTAA</sequence>
<dbReference type="Pfam" id="PF01548">
    <property type="entry name" value="DEDD_Tnp_IS110"/>
    <property type="match status" value="1"/>
</dbReference>
<evidence type="ECO:0000313" key="4">
    <source>
        <dbReference type="Proteomes" id="UP001611415"/>
    </source>
</evidence>
<reference evidence="3 4" key="1">
    <citation type="submission" date="2024-10" db="EMBL/GenBank/DDBJ databases">
        <title>The Natural Products Discovery Center: Release of the First 8490 Sequenced Strains for Exploring Actinobacteria Biosynthetic Diversity.</title>
        <authorList>
            <person name="Kalkreuter E."/>
            <person name="Kautsar S.A."/>
            <person name="Yang D."/>
            <person name="Bader C.D."/>
            <person name="Teijaro C.N."/>
            <person name="Fluegel L."/>
            <person name="Davis C.M."/>
            <person name="Simpson J.R."/>
            <person name="Lauterbach L."/>
            <person name="Steele A.D."/>
            <person name="Gui C."/>
            <person name="Meng S."/>
            <person name="Li G."/>
            <person name="Viehrig K."/>
            <person name="Ye F."/>
            <person name="Su P."/>
            <person name="Kiefer A.F."/>
            <person name="Nichols A."/>
            <person name="Cepeda A.J."/>
            <person name="Yan W."/>
            <person name="Fan B."/>
            <person name="Jiang Y."/>
            <person name="Adhikari A."/>
            <person name="Zheng C.-J."/>
            <person name="Schuster L."/>
            <person name="Cowan T.M."/>
            <person name="Smanski M.J."/>
            <person name="Chevrette M.G."/>
            <person name="De Carvalho L.P.S."/>
            <person name="Shen B."/>
        </authorList>
    </citation>
    <scope>NUCLEOTIDE SEQUENCE [LARGE SCALE GENOMIC DNA]</scope>
    <source>
        <strain evidence="3 4">NPDC019275</strain>
    </source>
</reference>
<keyword evidence="4" id="KW-1185">Reference proteome</keyword>
<evidence type="ECO:0000313" key="3">
    <source>
        <dbReference type="EMBL" id="MFI2477804.1"/>
    </source>
</evidence>
<dbReference type="PANTHER" id="PTHR33055:SF16">
    <property type="entry name" value="TRANSPOSASE FOR INSERTION SEQUENCE ELEMENT IS1547"/>
    <property type="match status" value="1"/>
</dbReference>
<evidence type="ECO:0000259" key="2">
    <source>
        <dbReference type="Pfam" id="PF02371"/>
    </source>
</evidence>
<dbReference type="InterPro" id="IPR003346">
    <property type="entry name" value="Transposase_20"/>
</dbReference>
<feature type="domain" description="Transposase IS116/IS110/IS902 C-terminal" evidence="2">
    <location>
        <begin position="222"/>
        <end position="302"/>
    </location>
</feature>
<dbReference type="InterPro" id="IPR002525">
    <property type="entry name" value="Transp_IS110-like_N"/>
</dbReference>
<name>A0ABW7X9Y6_9NOCA</name>
<dbReference type="Pfam" id="PF02371">
    <property type="entry name" value="Transposase_20"/>
    <property type="match status" value="1"/>
</dbReference>
<dbReference type="RefSeq" id="WP_063025443.1">
    <property type="nucleotide sequence ID" value="NZ_JBIRYO010000029.1"/>
</dbReference>
<comment type="caution">
    <text evidence="3">The sequence shown here is derived from an EMBL/GenBank/DDBJ whole genome shotgun (WGS) entry which is preliminary data.</text>
</comment>